<dbReference type="PRINTS" id="PR00119">
    <property type="entry name" value="CATATPASE"/>
</dbReference>
<evidence type="ECO:0000256" key="3">
    <source>
        <dbReference type="ARBA" id="ARBA00009477"/>
    </source>
</evidence>
<dbReference type="SUPFAM" id="SSF81653">
    <property type="entry name" value="Calcium ATPase, transduction domain A"/>
    <property type="match status" value="1"/>
</dbReference>
<evidence type="ECO:0000259" key="15">
    <source>
        <dbReference type="SMART" id="SM00831"/>
    </source>
</evidence>
<dbReference type="Pfam" id="PF25973">
    <property type="entry name" value="BSH_CzcB"/>
    <property type="match status" value="1"/>
</dbReference>
<keyword evidence="9" id="KW-0460">Magnesium</keyword>
<dbReference type="GO" id="GO:0015662">
    <property type="term" value="F:P-type ion transporter activity"/>
    <property type="evidence" value="ECO:0007669"/>
    <property type="project" value="UniProtKB-ARBA"/>
</dbReference>
<evidence type="ECO:0000256" key="1">
    <source>
        <dbReference type="ARBA" id="ARBA00004651"/>
    </source>
</evidence>
<feature type="transmembrane region" description="Helical" evidence="14">
    <location>
        <begin position="279"/>
        <end position="304"/>
    </location>
</feature>
<feature type="transmembrane region" description="Helical" evidence="14">
    <location>
        <begin position="873"/>
        <end position="897"/>
    </location>
</feature>
<dbReference type="NCBIfam" id="TIGR01730">
    <property type="entry name" value="RND_mfp"/>
    <property type="match status" value="1"/>
</dbReference>
<evidence type="ECO:0000256" key="4">
    <source>
        <dbReference type="ARBA" id="ARBA00022475"/>
    </source>
</evidence>
<dbReference type="InterPro" id="IPR023214">
    <property type="entry name" value="HAD_sf"/>
</dbReference>
<dbReference type="OrthoDB" id="391538at2"/>
<feature type="transmembrane region" description="Helical" evidence="14">
    <location>
        <begin position="63"/>
        <end position="79"/>
    </location>
</feature>
<feature type="transmembrane region" description="Helical" evidence="14">
    <location>
        <begin position="85"/>
        <end position="103"/>
    </location>
</feature>
<comment type="caution">
    <text evidence="16">The sequence shown here is derived from an EMBL/GenBank/DDBJ whole genome shotgun (WGS) entry which is preliminary data.</text>
</comment>
<evidence type="ECO:0000256" key="6">
    <source>
        <dbReference type="ARBA" id="ARBA00022692"/>
    </source>
</evidence>
<feature type="transmembrane region" description="Helical" evidence="14">
    <location>
        <begin position="699"/>
        <end position="722"/>
    </location>
</feature>
<dbReference type="InterPro" id="IPR023299">
    <property type="entry name" value="ATPase_P-typ_cyto_dom_N"/>
</dbReference>
<dbReference type="EMBL" id="QWDD01000003">
    <property type="protein sequence ID" value="RNJ48181.1"/>
    <property type="molecule type" value="Genomic_DNA"/>
</dbReference>
<accession>A0A3M9XJW4</accession>
<dbReference type="PRINTS" id="PR00120">
    <property type="entry name" value="HATPASE"/>
</dbReference>
<dbReference type="SUPFAM" id="SSF56784">
    <property type="entry name" value="HAD-like"/>
    <property type="match status" value="1"/>
</dbReference>
<comment type="similarity">
    <text evidence="3">Belongs to the membrane fusion protein (MFP) (TC 8.A.1) family.</text>
</comment>
<keyword evidence="7" id="KW-0547">Nucleotide-binding</keyword>
<dbReference type="Pfam" id="PF00690">
    <property type="entry name" value="Cation_ATPase_N"/>
    <property type="match status" value="1"/>
</dbReference>
<evidence type="ECO:0000256" key="11">
    <source>
        <dbReference type="ARBA" id="ARBA00022989"/>
    </source>
</evidence>
<comment type="similarity">
    <text evidence="2">Belongs to the cation transport ATPase (P-type) (TC 3.A.3) family. Type IIA subfamily.</text>
</comment>
<evidence type="ECO:0000256" key="5">
    <source>
        <dbReference type="ARBA" id="ARBA00022553"/>
    </source>
</evidence>
<sequence>MESVDKPWHCLTGDEALQRLGAPANGLSSAEAKNRRAVIGPNAIAETKPVSPWAIFFAQFKSILIWLLIGASVVSGALGEATDSFVILAIVFLNAVVGFYQEYSAEKSIAALKQMTAPRAKVWRDGAVTTSASADVVPGDLLELESGDLVAADARLLSAASLTCVEAALTGESEPVGKSIEALDNPEFAIGDRTNMVFMGTSVATGSGRAVVVATGMRTEMGHIASLISEAGAEAETPLQQKLERFGHVLLWATLGTVTLLFGLGFLRKEPILDLFMTSVSLAVAAIPEGLPAVATAALSLGVLRMSRRRALVRRLASVETLGSTNVICTDKTGTLTVGQMTVRAMVVADRTYEVSGEGYSPEGDVRLSGAAVDPSRDSALRQMAQILVGCNNAQFERSKDNAWSVIGDPTEGALLSAGQKAGADRSALDRDDPRVHEIPFDSDRKLHSIVRRLPDGRLRVLTNGAPEMLSAKCSHIWREDGVHPLTDADREELARQNANLAGKALRVLGAAYRDFDGLSLDQLTPETVERDLVFVGLAGLYDPPRAEAKEAVAKCQAAGIRVVMITGDHPRTAIAIGRELGLAEEGQVATGVELDRLTDDALQQRVPRIAVYARVSAAHKLRIVRAWQANGAVVAMTGDGVNDAPAIKGADIGVAMGRIGTEVTKQASDMIVTDDNFATIVDAVEVGRGIYENIRKTLLYLLGCNASELLLITICIVSGLPTPLLPIHLLWINLVTDGPPALCLAADRVDPGLMSQRPRARGEQLADARFFWAMLLTGSLIAGVTFLAFLWGLQSGGLEVARTYAFCGMVFAQLLISLGARSQTTPIWRLDLMSNLNLLLVVSVSITIQMWTHISATLSRFLSTSQLPYQDGFVLLAAGAVPLLALEFVKLAPAAAKEERGAIPSTRWIGSITAVVIVATFAASWLYWPQPRETAAQFLTHAIERGDVIRAVTATGVVRPRLTTEVFAPLTGVVRFPDCEVGATVTKGQLCATIDQQHYRLLVERRRANLSAAQTQLDKDKKELARAKSTLERARASAKRSLIDKATSAHERALARTKRSENLTAQREAALRVAETAFRRTEVRAPMDGAVTFRRLETGQTVEAGRSMLFIITDHADAQIEVVAAPGEVGKVKIDDRASIKMDAAPGRALDGRATEIRKLQNVIVLSVPDAESVLESGMTATARIVIDERVNVLRAPNEALRYSRRRDAAQVPARGEKSDIMSIWVLRKEKPTPVPVRLGLDDGAYTEIVEGDFEPGDELIVGEKV</sequence>
<keyword evidence="4" id="KW-1003">Cell membrane</keyword>
<feature type="transmembrane region" description="Helical" evidence="14">
    <location>
        <begin position="249"/>
        <end position="267"/>
    </location>
</feature>
<dbReference type="SFLD" id="SFLDF00027">
    <property type="entry name" value="p-type_atpase"/>
    <property type="match status" value="1"/>
</dbReference>
<keyword evidence="6 14" id="KW-0812">Transmembrane</keyword>
<evidence type="ECO:0000256" key="12">
    <source>
        <dbReference type="ARBA" id="ARBA00023136"/>
    </source>
</evidence>
<dbReference type="Gene3D" id="2.40.30.170">
    <property type="match status" value="1"/>
</dbReference>
<gene>
    <name evidence="16" type="ORF">D1O30_20445</name>
</gene>
<dbReference type="Pfam" id="PF00689">
    <property type="entry name" value="Cation_ATPase_C"/>
    <property type="match status" value="1"/>
</dbReference>
<keyword evidence="10" id="KW-1278">Translocase</keyword>
<dbReference type="Gene3D" id="3.40.1110.10">
    <property type="entry name" value="Calcium-transporting ATPase, cytoplasmic domain N"/>
    <property type="match status" value="1"/>
</dbReference>
<reference evidence="16 17" key="1">
    <citation type="submission" date="2018-08" db="EMBL/GenBank/DDBJ databases">
        <title>Genome sequence of Methylocystis hirsuta CSC1, a methanotroph able to accumulate PHAs.</title>
        <authorList>
            <person name="Bordel S."/>
            <person name="Rodriguez E."/>
            <person name="Gancedo J."/>
            <person name="Munoz R."/>
        </authorList>
    </citation>
    <scope>NUCLEOTIDE SEQUENCE [LARGE SCALE GENOMIC DNA]</scope>
    <source>
        <strain evidence="16 17">CSC1</strain>
    </source>
</reference>
<evidence type="ECO:0000256" key="2">
    <source>
        <dbReference type="ARBA" id="ARBA00005675"/>
    </source>
</evidence>
<name>A0A3M9XJW4_9HYPH</name>
<keyword evidence="11 14" id="KW-1133">Transmembrane helix</keyword>
<dbReference type="PANTHER" id="PTHR43294">
    <property type="entry name" value="SODIUM/POTASSIUM-TRANSPORTING ATPASE SUBUNIT ALPHA"/>
    <property type="match status" value="1"/>
</dbReference>
<evidence type="ECO:0000256" key="7">
    <source>
        <dbReference type="ARBA" id="ARBA00022741"/>
    </source>
</evidence>
<dbReference type="Gene3D" id="2.40.420.20">
    <property type="match status" value="1"/>
</dbReference>
<keyword evidence="13" id="KW-0175">Coiled coil</keyword>
<dbReference type="Gene3D" id="2.40.50.100">
    <property type="match status" value="1"/>
</dbReference>
<dbReference type="SUPFAM" id="SSF81660">
    <property type="entry name" value="Metal cation-transporting ATPase, ATP-binding domain N"/>
    <property type="match status" value="1"/>
</dbReference>
<dbReference type="SFLD" id="SFLDG00002">
    <property type="entry name" value="C1.7:_P-type_atpase_like"/>
    <property type="match status" value="1"/>
</dbReference>
<dbReference type="Pfam" id="PF00122">
    <property type="entry name" value="E1-E2_ATPase"/>
    <property type="match status" value="1"/>
</dbReference>
<keyword evidence="5" id="KW-0597">Phosphoprotein</keyword>
<dbReference type="RefSeq" id="WP_123177923.1">
    <property type="nucleotide sequence ID" value="NZ_QWDD01000003.1"/>
</dbReference>
<keyword evidence="17" id="KW-1185">Reference proteome</keyword>
<dbReference type="InterPro" id="IPR023298">
    <property type="entry name" value="ATPase_P-typ_TM_dom_sf"/>
</dbReference>
<dbReference type="GO" id="GO:0005886">
    <property type="term" value="C:plasma membrane"/>
    <property type="evidence" value="ECO:0007669"/>
    <property type="project" value="UniProtKB-SubCell"/>
</dbReference>
<evidence type="ECO:0000256" key="8">
    <source>
        <dbReference type="ARBA" id="ARBA00022840"/>
    </source>
</evidence>
<evidence type="ECO:0000313" key="16">
    <source>
        <dbReference type="EMBL" id="RNJ48181.1"/>
    </source>
</evidence>
<dbReference type="InterPro" id="IPR008250">
    <property type="entry name" value="ATPase_P-typ_transduc_dom_A_sf"/>
</dbReference>
<dbReference type="PROSITE" id="PS00154">
    <property type="entry name" value="ATPASE_E1_E2"/>
    <property type="match status" value="1"/>
</dbReference>
<dbReference type="AlphaFoldDB" id="A0A3M9XJW4"/>
<dbReference type="InterPro" id="IPR058647">
    <property type="entry name" value="BSH_CzcB-like"/>
</dbReference>
<evidence type="ECO:0000313" key="17">
    <source>
        <dbReference type="Proteomes" id="UP000268623"/>
    </source>
</evidence>
<evidence type="ECO:0000256" key="13">
    <source>
        <dbReference type="SAM" id="Coils"/>
    </source>
</evidence>
<dbReference type="FunFam" id="2.70.150.10:FF:000160">
    <property type="entry name" value="Sarcoplasmic/endoplasmic reticulum calcium ATPase 1"/>
    <property type="match status" value="1"/>
</dbReference>
<dbReference type="GO" id="GO:0005524">
    <property type="term" value="F:ATP binding"/>
    <property type="evidence" value="ECO:0007669"/>
    <property type="project" value="UniProtKB-KW"/>
</dbReference>
<dbReference type="SFLD" id="SFLDS00003">
    <property type="entry name" value="Haloacid_Dehalogenase"/>
    <property type="match status" value="1"/>
</dbReference>
<dbReference type="InterPro" id="IPR059000">
    <property type="entry name" value="ATPase_P-type_domA"/>
</dbReference>
<dbReference type="InterPro" id="IPR018303">
    <property type="entry name" value="ATPase_P-typ_P_site"/>
</dbReference>
<feature type="transmembrane region" description="Helical" evidence="14">
    <location>
        <begin position="909"/>
        <end position="929"/>
    </location>
</feature>
<proteinExistence type="inferred from homology"/>
<dbReference type="InterPro" id="IPR004014">
    <property type="entry name" value="ATPase_P-typ_cation-transptr_N"/>
</dbReference>
<dbReference type="NCBIfam" id="TIGR01494">
    <property type="entry name" value="ATPase_P-type"/>
    <property type="match status" value="2"/>
</dbReference>
<feature type="transmembrane region" description="Helical" evidence="14">
    <location>
        <begin position="833"/>
        <end position="853"/>
    </location>
</feature>
<dbReference type="Gene3D" id="3.40.50.1000">
    <property type="entry name" value="HAD superfamily/HAD-like"/>
    <property type="match status" value="1"/>
</dbReference>
<evidence type="ECO:0000256" key="9">
    <source>
        <dbReference type="ARBA" id="ARBA00022842"/>
    </source>
</evidence>
<dbReference type="SUPFAM" id="SSF111369">
    <property type="entry name" value="HlyD-like secretion proteins"/>
    <property type="match status" value="1"/>
</dbReference>
<dbReference type="Gene3D" id="1.20.1110.10">
    <property type="entry name" value="Calcium-transporting ATPase, transmembrane domain"/>
    <property type="match status" value="1"/>
</dbReference>
<feature type="transmembrane region" description="Helical" evidence="14">
    <location>
        <begin position="728"/>
        <end position="750"/>
    </location>
</feature>
<dbReference type="InterPro" id="IPR044492">
    <property type="entry name" value="P_typ_ATPase_HD_dom"/>
</dbReference>
<feature type="coiled-coil region" evidence="13">
    <location>
        <begin position="1004"/>
        <end position="1042"/>
    </location>
</feature>
<dbReference type="Gene3D" id="1.10.287.470">
    <property type="entry name" value="Helix hairpin bin"/>
    <property type="match status" value="1"/>
</dbReference>
<dbReference type="Proteomes" id="UP000268623">
    <property type="component" value="Unassembled WGS sequence"/>
</dbReference>
<keyword evidence="12 14" id="KW-0472">Membrane</keyword>
<dbReference type="SUPFAM" id="SSF81665">
    <property type="entry name" value="Calcium ATPase, transmembrane domain M"/>
    <property type="match status" value="1"/>
</dbReference>
<dbReference type="InterPro" id="IPR001757">
    <property type="entry name" value="P_typ_ATPase"/>
</dbReference>
<dbReference type="SMART" id="SM00831">
    <property type="entry name" value="Cation_ATPase_N"/>
    <property type="match status" value="1"/>
</dbReference>
<dbReference type="PANTHER" id="PTHR43294:SF21">
    <property type="entry name" value="CATION TRANSPORTING ATPASE"/>
    <property type="match status" value="1"/>
</dbReference>
<keyword evidence="8" id="KW-0067">ATP-binding</keyword>
<protein>
    <submittedName>
        <fullName evidence="16">Efflux RND transporter periplasmic adaptor subunit</fullName>
    </submittedName>
</protein>
<dbReference type="GO" id="GO:0016887">
    <property type="term" value="F:ATP hydrolysis activity"/>
    <property type="evidence" value="ECO:0007669"/>
    <property type="project" value="InterPro"/>
</dbReference>
<comment type="subcellular location">
    <subcellularLocation>
        <location evidence="1">Cell membrane</location>
        <topology evidence="1">Multi-pass membrane protein</topology>
    </subcellularLocation>
</comment>
<feature type="transmembrane region" description="Helical" evidence="14">
    <location>
        <begin position="804"/>
        <end position="821"/>
    </location>
</feature>
<dbReference type="Pfam" id="PF13246">
    <property type="entry name" value="Cation_ATPase"/>
    <property type="match status" value="1"/>
</dbReference>
<organism evidence="16 17">
    <name type="scientific">Methylocystis hirsuta</name>
    <dbReference type="NCBI Taxonomy" id="369798"/>
    <lineage>
        <taxon>Bacteria</taxon>
        <taxon>Pseudomonadati</taxon>
        <taxon>Pseudomonadota</taxon>
        <taxon>Alphaproteobacteria</taxon>
        <taxon>Hyphomicrobiales</taxon>
        <taxon>Methylocystaceae</taxon>
        <taxon>Methylocystis</taxon>
    </lineage>
</organism>
<feature type="transmembrane region" description="Helical" evidence="14">
    <location>
        <begin position="771"/>
        <end position="792"/>
    </location>
</feature>
<feature type="domain" description="Cation-transporting P-type ATPase N-terminal" evidence="15">
    <location>
        <begin position="7"/>
        <end position="80"/>
    </location>
</feature>
<dbReference type="InterPro" id="IPR006143">
    <property type="entry name" value="RND_pump_MFP"/>
</dbReference>
<evidence type="ECO:0000256" key="10">
    <source>
        <dbReference type="ARBA" id="ARBA00022967"/>
    </source>
</evidence>
<dbReference type="InterPro" id="IPR006068">
    <property type="entry name" value="ATPase_P-typ_cation-transptr_C"/>
</dbReference>
<dbReference type="Gene3D" id="2.70.150.10">
    <property type="entry name" value="Calcium-transporting ATPase, cytoplasmic transduction domain A"/>
    <property type="match status" value="1"/>
</dbReference>
<evidence type="ECO:0000256" key="14">
    <source>
        <dbReference type="SAM" id="Phobius"/>
    </source>
</evidence>
<dbReference type="InterPro" id="IPR036412">
    <property type="entry name" value="HAD-like_sf"/>
</dbReference>
<dbReference type="InterPro" id="IPR050510">
    <property type="entry name" value="Cation_transp_ATPase_P-type"/>
</dbReference>